<organism evidence="3 4">
    <name type="scientific">Ectopseudomonas mendocina</name>
    <name type="common">Pseudomonas mendocina</name>
    <dbReference type="NCBI Taxonomy" id="300"/>
    <lineage>
        <taxon>Bacteria</taxon>
        <taxon>Pseudomonadati</taxon>
        <taxon>Pseudomonadota</taxon>
        <taxon>Gammaproteobacteria</taxon>
        <taxon>Pseudomonadales</taxon>
        <taxon>Pseudomonadaceae</taxon>
        <taxon>Ectopseudomonas</taxon>
    </lineage>
</organism>
<keyword evidence="1" id="KW-0732">Signal</keyword>
<dbReference type="Gene3D" id="3.40.190.10">
    <property type="entry name" value="Periplasmic binding protein-like II"/>
    <property type="match status" value="2"/>
</dbReference>
<feature type="domain" description="Solute-binding protein family 3/N-terminal" evidence="2">
    <location>
        <begin position="26"/>
        <end position="243"/>
    </location>
</feature>
<dbReference type="Proteomes" id="UP001476583">
    <property type="component" value="Chromosome"/>
</dbReference>
<proteinExistence type="predicted"/>
<evidence type="ECO:0000256" key="1">
    <source>
        <dbReference type="SAM" id="SignalP"/>
    </source>
</evidence>
<evidence type="ECO:0000313" key="3">
    <source>
        <dbReference type="EMBL" id="WXL24522.1"/>
    </source>
</evidence>
<dbReference type="SUPFAM" id="SSF53850">
    <property type="entry name" value="Periplasmic binding protein-like II"/>
    <property type="match status" value="1"/>
</dbReference>
<dbReference type="EMBL" id="CP148074">
    <property type="protein sequence ID" value="WXL24522.1"/>
    <property type="molecule type" value="Genomic_DNA"/>
</dbReference>
<dbReference type="Pfam" id="PF00497">
    <property type="entry name" value="SBP_bac_3"/>
    <property type="match status" value="1"/>
</dbReference>
<feature type="chain" id="PRO_5046724511" evidence="1">
    <location>
        <begin position="22"/>
        <end position="260"/>
    </location>
</feature>
<feature type="signal peptide" evidence="1">
    <location>
        <begin position="1"/>
        <end position="21"/>
    </location>
</feature>
<evidence type="ECO:0000259" key="2">
    <source>
        <dbReference type="Pfam" id="PF00497"/>
    </source>
</evidence>
<dbReference type="InterPro" id="IPR001638">
    <property type="entry name" value="Solute-binding_3/MltF_N"/>
</dbReference>
<keyword evidence="4" id="KW-1185">Reference proteome</keyword>
<sequence>MKAYQPAVLIAAWLSLNAAQALQLYTEEYPPLSFSHEGHIHGLAPEVVSELLKRLDRKAEIHVVPWSRAYHSAQNNPDTAAFVTMRTAEREPLFKWVGPIMVSMDSFYALKTTDISIRNDQELAQIDNIAVPRDWFSYQELHADGMKNLLGVTEPAQMFHLLRQGRVKLILADNLSFHAQGNAAPLVGHLSRQDVKAVYPYRRAYGYISFWKGTDDNEIERWQKALDEMKRDGTFRKIYQRWLPGEEVPGLRSPSPVTSR</sequence>
<gene>
    <name evidence="3" type="ORF">WG219_14490</name>
</gene>
<accession>A0ABZ2RDV5</accession>
<dbReference type="PANTHER" id="PTHR38834">
    <property type="entry name" value="PERIPLASMIC SUBSTRATE BINDING PROTEIN FAMILY 3"/>
    <property type="match status" value="1"/>
</dbReference>
<dbReference type="PANTHER" id="PTHR38834:SF3">
    <property type="entry name" value="SOLUTE-BINDING PROTEIN FAMILY 3_N-TERMINAL DOMAIN-CONTAINING PROTEIN"/>
    <property type="match status" value="1"/>
</dbReference>
<protein>
    <submittedName>
        <fullName evidence="3">ABC transporter substrate-binding protein</fullName>
    </submittedName>
</protein>
<evidence type="ECO:0000313" key="4">
    <source>
        <dbReference type="Proteomes" id="UP001476583"/>
    </source>
</evidence>
<reference evidence="3 4" key="1">
    <citation type="submission" date="2024-03" db="EMBL/GenBank/DDBJ databases">
        <title>Complete genome of BD2.</title>
        <authorList>
            <person name="Cao G."/>
        </authorList>
    </citation>
    <scope>NUCLEOTIDE SEQUENCE [LARGE SCALE GENOMIC DNA]</scope>
    <source>
        <strain evidence="3 4">BD2</strain>
    </source>
</reference>
<name>A0ABZ2RDV5_ECTME</name>